<dbReference type="GeneID" id="73339049"/>
<dbReference type="Proteomes" id="UP000830671">
    <property type="component" value="Chromosome 3"/>
</dbReference>
<name>A0A9Q8WED7_9PEZI</name>
<dbReference type="RefSeq" id="XP_049141182.1">
    <property type="nucleotide sequence ID" value="XM_049284039.1"/>
</dbReference>
<dbReference type="AlphaFoldDB" id="A0A9Q8WED7"/>
<protein>
    <submittedName>
        <fullName evidence="1">Uncharacterized protein</fullName>
    </submittedName>
</protein>
<evidence type="ECO:0000313" key="2">
    <source>
        <dbReference type="Proteomes" id="UP000830671"/>
    </source>
</evidence>
<reference evidence="1" key="1">
    <citation type="journal article" date="2021" name="Mol. Plant Microbe Interact.">
        <title>Complete Genome Sequence of the Plant-Pathogenic Fungus Colletotrichum lupini.</title>
        <authorList>
            <person name="Baroncelli R."/>
            <person name="Pensec F."/>
            <person name="Da Lio D."/>
            <person name="Boufleur T."/>
            <person name="Vicente I."/>
            <person name="Sarrocco S."/>
            <person name="Picot A."/>
            <person name="Baraldi E."/>
            <person name="Sukno S."/>
            <person name="Thon M."/>
            <person name="Le Floch G."/>
        </authorList>
    </citation>
    <scope>NUCLEOTIDE SEQUENCE</scope>
    <source>
        <strain evidence="1">IMI 504893</strain>
    </source>
</reference>
<keyword evidence="2" id="KW-1185">Reference proteome</keyword>
<organism evidence="1 2">
    <name type="scientific">Colletotrichum lupini</name>
    <dbReference type="NCBI Taxonomy" id="145971"/>
    <lineage>
        <taxon>Eukaryota</taxon>
        <taxon>Fungi</taxon>
        <taxon>Dikarya</taxon>
        <taxon>Ascomycota</taxon>
        <taxon>Pezizomycotina</taxon>
        <taxon>Sordariomycetes</taxon>
        <taxon>Hypocreomycetidae</taxon>
        <taxon>Glomerellales</taxon>
        <taxon>Glomerellaceae</taxon>
        <taxon>Colletotrichum</taxon>
        <taxon>Colletotrichum acutatum species complex</taxon>
    </lineage>
</organism>
<sequence length="400" mass="45693">MTTNSRMLSDTDSHFAPVVILQAVDQEPRDPADGEWTAIFGGFLVNLGDAQSVRERVWPHRMIPMRIYLAFEQSHHMAINPPWAPFDVDHDVEGKQSIRLVSETKLSRSLHKGKSDNEFENDRTAKQDVAIHLGVGREPVCGYDIDGEYLNNDIDAVSLEPRSQSVLQHCSTGLSFHEAYTEAFSFCKQKAFPATSALQFRIDVATNQCCPLICDGSESRAPRIHVRRLQYWPTIDQDFKFMNSGTLFPKKGDRGYHLDSNPSRCRGDLWKGNKPELNSFGICFSCTLGSMCSTYRPQPLLLGIKLFLVYEYKLSRSSAQVACLNIFFRQQFCSWVQMLMHGAYHHDATPHLHLPRSFFYVHHSETNTIHAILVFRYKVTHFDTFEFLLINHQETGLSPL</sequence>
<gene>
    <name evidence="1" type="ORF">CLUP02_05030</name>
</gene>
<dbReference type="KEGG" id="clup:CLUP02_05030"/>
<proteinExistence type="predicted"/>
<accession>A0A9Q8WED7</accession>
<dbReference type="EMBL" id="CP019475">
    <property type="protein sequence ID" value="UQC79550.1"/>
    <property type="molecule type" value="Genomic_DNA"/>
</dbReference>
<evidence type="ECO:0000313" key="1">
    <source>
        <dbReference type="EMBL" id="UQC79550.1"/>
    </source>
</evidence>